<organism evidence="1 2">
    <name type="scientific">Nicotiana attenuata</name>
    <name type="common">Coyote tobacco</name>
    <dbReference type="NCBI Taxonomy" id="49451"/>
    <lineage>
        <taxon>Eukaryota</taxon>
        <taxon>Viridiplantae</taxon>
        <taxon>Streptophyta</taxon>
        <taxon>Embryophyta</taxon>
        <taxon>Tracheophyta</taxon>
        <taxon>Spermatophyta</taxon>
        <taxon>Magnoliopsida</taxon>
        <taxon>eudicotyledons</taxon>
        <taxon>Gunneridae</taxon>
        <taxon>Pentapetalae</taxon>
        <taxon>asterids</taxon>
        <taxon>lamiids</taxon>
        <taxon>Solanales</taxon>
        <taxon>Solanaceae</taxon>
        <taxon>Nicotianoideae</taxon>
        <taxon>Nicotianeae</taxon>
        <taxon>Nicotiana</taxon>
    </lineage>
</organism>
<gene>
    <name evidence="1" type="ORF">A4A49_16888</name>
</gene>
<comment type="caution">
    <text evidence="1">The sequence shown here is derived from an EMBL/GenBank/DDBJ whole genome shotgun (WGS) entry which is preliminary data.</text>
</comment>
<proteinExistence type="predicted"/>
<accession>A0A1J6IGJ8</accession>
<evidence type="ECO:0000313" key="2">
    <source>
        <dbReference type="Proteomes" id="UP000187609"/>
    </source>
</evidence>
<keyword evidence="2" id="KW-1185">Reference proteome</keyword>
<name>A0A1J6IGJ8_NICAT</name>
<dbReference type="EMBL" id="MJEQ01037186">
    <property type="protein sequence ID" value="OIT04197.1"/>
    <property type="molecule type" value="Genomic_DNA"/>
</dbReference>
<dbReference type="Proteomes" id="UP000187609">
    <property type="component" value="Unassembled WGS sequence"/>
</dbReference>
<dbReference type="AlphaFoldDB" id="A0A1J6IGJ8"/>
<evidence type="ECO:0000313" key="1">
    <source>
        <dbReference type="EMBL" id="OIT04197.1"/>
    </source>
</evidence>
<dbReference type="Gramene" id="OIT04197">
    <property type="protein sequence ID" value="OIT04197"/>
    <property type="gene ID" value="A4A49_16888"/>
</dbReference>
<protein>
    <submittedName>
        <fullName evidence="1">Uncharacterized protein</fullName>
    </submittedName>
</protein>
<reference evidence="1" key="1">
    <citation type="submission" date="2016-11" db="EMBL/GenBank/DDBJ databases">
        <title>The genome of Nicotiana attenuata.</title>
        <authorList>
            <person name="Xu S."/>
            <person name="Brockmoeller T."/>
            <person name="Gaquerel E."/>
            <person name="Navarro A."/>
            <person name="Kuhl H."/>
            <person name="Gase K."/>
            <person name="Ling Z."/>
            <person name="Zhou W."/>
            <person name="Kreitzer C."/>
            <person name="Stanke M."/>
            <person name="Tang H."/>
            <person name="Lyons E."/>
            <person name="Pandey P."/>
            <person name="Pandey S.P."/>
            <person name="Timmermann B."/>
            <person name="Baldwin I.T."/>
        </authorList>
    </citation>
    <scope>NUCLEOTIDE SEQUENCE [LARGE SCALE GENOMIC DNA]</scope>
    <source>
        <strain evidence="1">UT</strain>
    </source>
</reference>
<sequence length="72" mass="8164">MLVALGALNPNLLELTRLFQFAPSGNRLRMVSFIYVLLLDFPLLTCDATRSIDIMSSHNTNLRDPSYHPPNF</sequence>